<comment type="caution">
    <text evidence="1">The sequence shown here is derived from an EMBL/GenBank/DDBJ whole genome shotgun (WGS) entry which is preliminary data.</text>
</comment>
<feature type="non-terminal residue" evidence="1">
    <location>
        <position position="1"/>
    </location>
</feature>
<organism evidence="1 2">
    <name type="scientific">Allacma fusca</name>
    <dbReference type="NCBI Taxonomy" id="39272"/>
    <lineage>
        <taxon>Eukaryota</taxon>
        <taxon>Metazoa</taxon>
        <taxon>Ecdysozoa</taxon>
        <taxon>Arthropoda</taxon>
        <taxon>Hexapoda</taxon>
        <taxon>Collembola</taxon>
        <taxon>Symphypleona</taxon>
        <taxon>Sminthuridae</taxon>
        <taxon>Allacma</taxon>
    </lineage>
</organism>
<reference evidence="1" key="1">
    <citation type="submission" date="2021-06" db="EMBL/GenBank/DDBJ databases">
        <authorList>
            <person name="Hodson N. C."/>
            <person name="Mongue J. A."/>
            <person name="Jaron S. K."/>
        </authorList>
    </citation>
    <scope>NUCLEOTIDE SEQUENCE</scope>
</reference>
<dbReference type="InterPro" id="IPR050496">
    <property type="entry name" value="SNF2_RAD54_helicase_repair"/>
</dbReference>
<dbReference type="EMBL" id="CAJVCH010005878">
    <property type="protein sequence ID" value="CAG7659202.1"/>
    <property type="molecule type" value="Genomic_DNA"/>
</dbReference>
<evidence type="ECO:0000313" key="1">
    <source>
        <dbReference type="EMBL" id="CAG7659202.1"/>
    </source>
</evidence>
<evidence type="ECO:0000313" key="2">
    <source>
        <dbReference type="Proteomes" id="UP000708208"/>
    </source>
</evidence>
<dbReference type="AlphaFoldDB" id="A0A8J2J306"/>
<dbReference type="Proteomes" id="UP000708208">
    <property type="component" value="Unassembled WGS sequence"/>
</dbReference>
<proteinExistence type="predicted"/>
<keyword evidence="2" id="KW-1185">Reference proteome</keyword>
<protein>
    <submittedName>
        <fullName evidence="1">Uncharacterized protein</fullName>
    </submittedName>
</protein>
<accession>A0A8J2J306</accession>
<gene>
    <name evidence="1" type="ORF">AFUS01_LOCUS1058</name>
</gene>
<dbReference type="OrthoDB" id="413460at2759"/>
<sequence>MDCINGSCQSPLAVILLLKKICNHPFLAHPKNQIDSRSKEIYDILQSVFPPNVSHQRMLEEDSGKLVVLRQMLKQFQNEGHKVVLVSH</sequence>
<name>A0A8J2J306_9HEXA</name>
<dbReference type="PANTHER" id="PTHR45629:SF7">
    <property type="entry name" value="DNA EXCISION REPAIR PROTEIN ERCC-6-RELATED"/>
    <property type="match status" value="1"/>
</dbReference>
<dbReference type="PANTHER" id="PTHR45629">
    <property type="entry name" value="SNF2/RAD54 FAMILY MEMBER"/>
    <property type="match status" value="1"/>
</dbReference>